<proteinExistence type="predicted"/>
<dbReference type="PROSITE" id="PS50977">
    <property type="entry name" value="HTH_TETR_2"/>
    <property type="match status" value="1"/>
</dbReference>
<dbReference type="Pfam" id="PF00440">
    <property type="entry name" value="TetR_N"/>
    <property type="match status" value="1"/>
</dbReference>
<dbReference type="InterPro" id="IPR041678">
    <property type="entry name" value="TetR_C_16"/>
</dbReference>
<dbReference type="Pfam" id="PF17920">
    <property type="entry name" value="TetR_C_16"/>
    <property type="match status" value="1"/>
</dbReference>
<dbReference type="InterPro" id="IPR050109">
    <property type="entry name" value="HTH-type_TetR-like_transc_reg"/>
</dbReference>
<dbReference type="InterPro" id="IPR036271">
    <property type="entry name" value="Tet_transcr_reg_TetR-rel_C_sf"/>
</dbReference>
<evidence type="ECO:0000256" key="1">
    <source>
        <dbReference type="ARBA" id="ARBA00023015"/>
    </source>
</evidence>
<dbReference type="PANTHER" id="PTHR30055:SF234">
    <property type="entry name" value="HTH-TYPE TRANSCRIPTIONAL REGULATOR BETI"/>
    <property type="match status" value="1"/>
</dbReference>
<keyword evidence="1" id="KW-0805">Transcription regulation</keyword>
<dbReference type="InterPro" id="IPR001647">
    <property type="entry name" value="HTH_TetR"/>
</dbReference>
<protein>
    <submittedName>
        <fullName evidence="6">Transcriptional regulator TetR family</fullName>
    </submittedName>
</protein>
<dbReference type="SUPFAM" id="SSF48498">
    <property type="entry name" value="Tetracyclin repressor-like, C-terminal domain"/>
    <property type="match status" value="1"/>
</dbReference>
<dbReference type="AlphaFoldDB" id="A0A3S7UZF6"/>
<evidence type="ECO:0000259" key="5">
    <source>
        <dbReference type="PROSITE" id="PS50977"/>
    </source>
</evidence>
<evidence type="ECO:0000313" key="6">
    <source>
        <dbReference type="EMBL" id="AYM54129.1"/>
    </source>
</evidence>
<dbReference type="PRINTS" id="PR00455">
    <property type="entry name" value="HTHTETR"/>
</dbReference>
<dbReference type="InterPro" id="IPR009057">
    <property type="entry name" value="Homeodomain-like_sf"/>
</dbReference>
<evidence type="ECO:0000256" key="2">
    <source>
        <dbReference type="ARBA" id="ARBA00023125"/>
    </source>
</evidence>
<accession>A0A3S7UZF6</accession>
<dbReference type="GO" id="GO:0000976">
    <property type="term" value="F:transcription cis-regulatory region binding"/>
    <property type="evidence" value="ECO:0007669"/>
    <property type="project" value="TreeGrafter"/>
</dbReference>
<name>A0A3S7UZF6_9BACT</name>
<keyword evidence="2 4" id="KW-0238">DNA-binding</keyword>
<dbReference type="GO" id="GO:0003700">
    <property type="term" value="F:DNA-binding transcription factor activity"/>
    <property type="evidence" value="ECO:0007669"/>
    <property type="project" value="TreeGrafter"/>
</dbReference>
<dbReference type="EMBL" id="MH908917">
    <property type="protein sequence ID" value="AYM54129.1"/>
    <property type="molecule type" value="Genomic_DNA"/>
</dbReference>
<dbReference type="PANTHER" id="PTHR30055">
    <property type="entry name" value="HTH-TYPE TRANSCRIPTIONAL REGULATOR RUTR"/>
    <property type="match status" value="1"/>
</dbReference>
<organism evidence="6">
    <name type="scientific">Chondromyces catenulatus</name>
    <dbReference type="NCBI Taxonomy" id="1653841"/>
    <lineage>
        <taxon>Bacteria</taxon>
        <taxon>Pseudomonadati</taxon>
        <taxon>Myxococcota</taxon>
        <taxon>Polyangia</taxon>
        <taxon>Polyangiales</taxon>
        <taxon>Polyangiaceae</taxon>
        <taxon>Chondromyces</taxon>
    </lineage>
</organism>
<reference evidence="6" key="1">
    <citation type="journal article" date="2018" name="J. Ind. Microbiol. Biotechnol.">
        <title>Genome mining reveals uncommon alkylpyrones as type III PKS products from myxobacteria.</title>
        <authorList>
            <person name="Hug J.J."/>
            <person name="Panter F."/>
            <person name="Krug D."/>
            <person name="Muller R."/>
        </authorList>
    </citation>
    <scope>NUCLEOTIDE SEQUENCE</scope>
    <source>
        <strain evidence="6">Sp. MSr9030</strain>
    </source>
</reference>
<keyword evidence="3" id="KW-0804">Transcription</keyword>
<evidence type="ECO:0000256" key="4">
    <source>
        <dbReference type="PROSITE-ProRule" id="PRU00335"/>
    </source>
</evidence>
<evidence type="ECO:0000256" key="3">
    <source>
        <dbReference type="ARBA" id="ARBA00023163"/>
    </source>
</evidence>
<sequence length="197" mass="21494">MPAKRNAATQGRDSARTRSALLDAARWLLSRHGYDQLGTREIGARAGVDAALVQRYFGSKKALFEEVVEGAFDVRPILAAVPRESLALRLAQILFERKEHSERFNPALLILRSATSAEVRVPLSRALEVDFIEPLARDLGGEAGRPRAIAVLGVLAGIYMIDHVLGVELLNEPQGRGLLEALIRTCLEVAPETRPGP</sequence>
<dbReference type="SUPFAM" id="SSF46689">
    <property type="entry name" value="Homeodomain-like"/>
    <property type="match status" value="1"/>
</dbReference>
<feature type="DNA-binding region" description="H-T-H motif" evidence="4">
    <location>
        <begin position="38"/>
        <end position="57"/>
    </location>
</feature>
<dbReference type="Gene3D" id="1.10.357.10">
    <property type="entry name" value="Tetracycline Repressor, domain 2"/>
    <property type="match status" value="1"/>
</dbReference>
<feature type="domain" description="HTH tetR-type" evidence="5">
    <location>
        <begin position="15"/>
        <end position="75"/>
    </location>
</feature>